<dbReference type="InterPro" id="IPR011990">
    <property type="entry name" value="TPR-like_helical_dom_sf"/>
</dbReference>
<keyword evidence="12" id="KW-0539">Nucleus</keyword>
<evidence type="ECO:0000313" key="15">
    <source>
        <dbReference type="EMBL" id="CAF1089488.1"/>
    </source>
</evidence>
<dbReference type="PROSITE" id="PS50236">
    <property type="entry name" value="CHCR"/>
    <property type="match status" value="1"/>
</dbReference>
<dbReference type="GO" id="GO:0006886">
    <property type="term" value="P:intracellular protein transport"/>
    <property type="evidence" value="ECO:0007669"/>
    <property type="project" value="UniProtKB-UniRule"/>
</dbReference>
<dbReference type="InterPro" id="IPR057307">
    <property type="entry name" value="PEP5_VPS11_N"/>
</dbReference>
<protein>
    <recommendedName>
        <fullName evidence="14">Nuclear receptor domain-containing protein</fullName>
    </recommendedName>
</protein>
<dbReference type="InterPro" id="IPR013088">
    <property type="entry name" value="Znf_NHR/GATA"/>
</dbReference>
<feature type="domain" description="Nuclear receptor" evidence="14">
    <location>
        <begin position="905"/>
        <end position="981"/>
    </location>
</feature>
<keyword evidence="2" id="KW-0813">Transport</keyword>
<keyword evidence="9" id="KW-0472">Membrane</keyword>
<evidence type="ECO:0000256" key="4">
    <source>
        <dbReference type="ARBA" id="ARBA00022771"/>
    </source>
</evidence>
<comment type="caution">
    <text evidence="15">The sequence shown here is derived from an EMBL/GenBank/DDBJ whole genome shotgun (WGS) entry which is preliminary data.</text>
</comment>
<sequence>MALGIHQWRRFNFFDKEIVKRKDGKPLEELKHIQVIASTSTNGAGGGQLIFGCSDGSICVINRDYETNHIHTFDTSLQLLAHSAGDTLIAIGMDENETKQTIKLWKTDKALVEKENTEPAKVLSLLPNDHPTSKICAVAITDRHIALGCENGAIYFFASNDLIKEKRYKFSPPFYQAERPITNLAFAEGIKPNNELILYATTESTVLSFRLVKTTPAPSISTAAAVAASVSSSLSSTLRDRRPFHITQHHQQQQAQFNITILETQIGCNPGCAVLAQSDFDGEQQFVIANSTGVFSYVGDDKRLGLGIEGEKLAIHWWFNYLITITKENRKASLMTSTTTNTTTKPPSNILSQLTANQTTTELQTLAVYDTNPQLTAYSVGIPRIQCVVNEWGYIHILTGDGELHRLIEKDLHSRLHLLFRKNCYQLALQLAKKNRTSKQGMAEIFKQFGDHLYSKNEYETATDQYCKTIGFLEPSYVIKKFLDSQHIDHLTRYLEELHREKLANTDHTTLLLNCYTKHPDRINRLAKFIGLNETSPSDVELSFDVDIAIDVCRQANYFEEALALSAKYRRHDKYIKIQIENKKDYDKALTYIQTLKFDDALQAFRNYGKSLIKEQSILTTKLLKQLNPTPQQIEQEKLPESLINLFMNNPDELLDYLEYAVKQYPKEHLATTVYDTILELLLQKYNKTNDKKENDRISHQILTLLQDSKIDIDVTRAMIACQKYNFKAGVICLYDKAKLYQQILQYQMDNQDNDEIVATCRKYGDEDPQLWIQALSYFSKLKSADGCRKEIQQILKYIDENDLLSPLLVIQTLSNNESTSLDLLKDYLIRKLRSEQTQIEKDQSEIRRFRQESGDISKKIKALETGIEIKFYLMTYEQSLVKLPEFVQIIADPLKRQARYAAKITICLVCGDKARIINYGALSCASCKTFFRRHGFHIEEVHPCRFNGNCEITIQTRRVCSACRLAKCLTIGMSRDLIRKDLSEKNLLSTMKLQNQQNIIQQTRMSSFPLHTLDLLNKDRSNLTTRDWTLFSNIIHAYDIFSPVISIQNEIKRQSKLPLKIRVKHAQELIPNLLISFYTSLQSYIKCTNEFRIFTIAEQQCIYQRNFHSTSSLMGQLILRESGIFENITYLSAFASLYDIEILTRAASVIKRLDYDSILVKVFLVIISFSSNCFMINNSINIYEDYILRKTKQLFFYQNQYAELLWKYMIFRYGYKEAVFRFAGLIKQIIDIIPLTVDAYVQNITLHQNVVNKLSE</sequence>
<keyword evidence="6" id="KW-0653">Protein transport</keyword>
<evidence type="ECO:0000256" key="12">
    <source>
        <dbReference type="ARBA" id="ARBA00023242"/>
    </source>
</evidence>
<dbReference type="GO" id="GO:0030897">
    <property type="term" value="C:HOPS complex"/>
    <property type="evidence" value="ECO:0007669"/>
    <property type="project" value="TreeGrafter"/>
</dbReference>
<dbReference type="EMBL" id="CAJNOT010000828">
    <property type="protein sequence ID" value="CAF1089488.1"/>
    <property type="molecule type" value="Genomic_DNA"/>
</dbReference>
<evidence type="ECO:0000256" key="1">
    <source>
        <dbReference type="ARBA" id="ARBA00004492"/>
    </source>
</evidence>
<dbReference type="InterPro" id="IPR036322">
    <property type="entry name" value="WD40_repeat_dom_sf"/>
</dbReference>
<dbReference type="GO" id="GO:0031902">
    <property type="term" value="C:late endosome membrane"/>
    <property type="evidence" value="ECO:0007669"/>
    <property type="project" value="UniProtKB-SubCell"/>
</dbReference>
<dbReference type="GO" id="GO:0030674">
    <property type="term" value="F:protein-macromolecule adaptor activity"/>
    <property type="evidence" value="ECO:0007669"/>
    <property type="project" value="TreeGrafter"/>
</dbReference>
<organism evidence="15 16">
    <name type="scientific">Rotaria sordida</name>
    <dbReference type="NCBI Taxonomy" id="392033"/>
    <lineage>
        <taxon>Eukaryota</taxon>
        <taxon>Metazoa</taxon>
        <taxon>Spiralia</taxon>
        <taxon>Gnathifera</taxon>
        <taxon>Rotifera</taxon>
        <taxon>Eurotatoria</taxon>
        <taxon>Bdelloidea</taxon>
        <taxon>Philodinida</taxon>
        <taxon>Philodinidae</taxon>
        <taxon>Rotaria</taxon>
    </lineage>
</organism>
<evidence type="ECO:0000256" key="7">
    <source>
        <dbReference type="ARBA" id="ARBA00023015"/>
    </source>
</evidence>
<dbReference type="Pfam" id="PF23356">
    <property type="entry name" value="TPR_PEP5_VPS11"/>
    <property type="match status" value="1"/>
</dbReference>
<dbReference type="InterPro" id="IPR001628">
    <property type="entry name" value="Znf_hrmn_rcpt"/>
</dbReference>
<dbReference type="GO" id="GO:0007032">
    <property type="term" value="P:endosome organization"/>
    <property type="evidence" value="ECO:0007669"/>
    <property type="project" value="TreeGrafter"/>
</dbReference>
<dbReference type="Gene3D" id="3.30.50.10">
    <property type="entry name" value="Erythroid Transcription Factor GATA-1, subunit A"/>
    <property type="match status" value="1"/>
</dbReference>
<dbReference type="InterPro" id="IPR016024">
    <property type="entry name" value="ARM-type_fold"/>
</dbReference>
<dbReference type="PROSITE" id="PS00031">
    <property type="entry name" value="NUCLEAR_REC_DBD_1"/>
    <property type="match status" value="1"/>
</dbReference>
<accession>A0A814NBR3</accession>
<dbReference type="InterPro" id="IPR057308">
    <property type="entry name" value="CHCR_PEP5_VPS11"/>
</dbReference>
<dbReference type="Pfam" id="PF23341">
    <property type="entry name" value="PEP5_VPS11_N"/>
    <property type="match status" value="2"/>
</dbReference>
<evidence type="ECO:0000256" key="10">
    <source>
        <dbReference type="ARBA" id="ARBA00023163"/>
    </source>
</evidence>
<dbReference type="InterPro" id="IPR015943">
    <property type="entry name" value="WD40/YVTN_repeat-like_dom_sf"/>
</dbReference>
<evidence type="ECO:0000259" key="14">
    <source>
        <dbReference type="PROSITE" id="PS51030"/>
    </source>
</evidence>
<dbReference type="CDD" id="cd06916">
    <property type="entry name" value="NR_DBD_like"/>
    <property type="match status" value="1"/>
</dbReference>
<dbReference type="Proteomes" id="UP000663864">
    <property type="component" value="Unassembled WGS sequence"/>
</dbReference>
<dbReference type="SMART" id="SM00399">
    <property type="entry name" value="ZnF_C4"/>
    <property type="match status" value="1"/>
</dbReference>
<reference evidence="15" key="1">
    <citation type="submission" date="2021-02" db="EMBL/GenBank/DDBJ databases">
        <authorList>
            <person name="Nowell W R."/>
        </authorList>
    </citation>
    <scope>NUCLEOTIDE SEQUENCE</scope>
</reference>
<keyword evidence="5" id="KW-0862">Zinc</keyword>
<evidence type="ECO:0000256" key="9">
    <source>
        <dbReference type="ARBA" id="ARBA00023136"/>
    </source>
</evidence>
<proteinExistence type="predicted"/>
<keyword evidence="7" id="KW-0805">Transcription regulation</keyword>
<dbReference type="GO" id="GO:0048284">
    <property type="term" value="P:organelle fusion"/>
    <property type="evidence" value="ECO:0007669"/>
    <property type="project" value="TreeGrafter"/>
</dbReference>
<gene>
    <name evidence="15" type="ORF">ZHD862_LOCUS17014</name>
</gene>
<dbReference type="PANTHER" id="PTHR23323:SF24">
    <property type="entry name" value="VACUOLAR PROTEIN SORTING-ASSOCIATED PROTEIN 11 HOMOLOG"/>
    <property type="match status" value="1"/>
</dbReference>
<dbReference type="GO" id="GO:0043565">
    <property type="term" value="F:sequence-specific DNA binding"/>
    <property type="evidence" value="ECO:0007669"/>
    <property type="project" value="InterPro"/>
</dbReference>
<dbReference type="Gene3D" id="2.130.10.10">
    <property type="entry name" value="YVTN repeat-like/Quinoprotein amine dehydrogenase"/>
    <property type="match status" value="1"/>
</dbReference>
<dbReference type="SUPFAM" id="SSF50978">
    <property type="entry name" value="WD40 repeat-like"/>
    <property type="match status" value="1"/>
</dbReference>
<evidence type="ECO:0000256" key="2">
    <source>
        <dbReference type="ARBA" id="ARBA00022448"/>
    </source>
</evidence>
<dbReference type="GO" id="GO:0008270">
    <property type="term" value="F:zinc ion binding"/>
    <property type="evidence" value="ECO:0007669"/>
    <property type="project" value="UniProtKB-KW"/>
</dbReference>
<dbReference type="SUPFAM" id="SSF57716">
    <property type="entry name" value="Glucocorticoid receptor-like (DNA-binding domain)"/>
    <property type="match status" value="1"/>
</dbReference>
<dbReference type="PANTHER" id="PTHR23323">
    <property type="entry name" value="VACUOLAR PROTEIN SORTING-ASSOCIATED PROTEIN"/>
    <property type="match status" value="1"/>
</dbReference>
<feature type="repeat" description="CHCR" evidence="13">
    <location>
        <begin position="466"/>
        <end position="636"/>
    </location>
</feature>
<comment type="subcellular location">
    <subcellularLocation>
        <location evidence="1">Late endosome membrane</location>
        <topology evidence="1">Peripheral membrane protein</topology>
        <orientation evidence="1">Cytoplasmic side</orientation>
    </subcellularLocation>
</comment>
<keyword evidence="3" id="KW-0479">Metal-binding</keyword>
<evidence type="ECO:0000313" key="16">
    <source>
        <dbReference type="Proteomes" id="UP000663864"/>
    </source>
</evidence>
<evidence type="ECO:0000256" key="6">
    <source>
        <dbReference type="ARBA" id="ARBA00022927"/>
    </source>
</evidence>
<evidence type="ECO:0000256" key="11">
    <source>
        <dbReference type="ARBA" id="ARBA00023170"/>
    </source>
</evidence>
<dbReference type="Pfam" id="PF00105">
    <property type="entry name" value="zf-C4"/>
    <property type="match status" value="1"/>
</dbReference>
<dbReference type="GO" id="GO:0007033">
    <property type="term" value="P:vacuole organization"/>
    <property type="evidence" value="ECO:0007669"/>
    <property type="project" value="TreeGrafter"/>
</dbReference>
<dbReference type="GO" id="GO:0006904">
    <property type="term" value="P:vesicle docking involved in exocytosis"/>
    <property type="evidence" value="ECO:0007669"/>
    <property type="project" value="TreeGrafter"/>
</dbReference>
<evidence type="ECO:0000256" key="3">
    <source>
        <dbReference type="ARBA" id="ARBA00022723"/>
    </source>
</evidence>
<keyword evidence="8" id="KW-0238">DNA-binding</keyword>
<evidence type="ECO:0000256" key="8">
    <source>
        <dbReference type="ARBA" id="ARBA00023125"/>
    </source>
</evidence>
<dbReference type="Gene3D" id="1.25.40.10">
    <property type="entry name" value="Tetratricopeptide repeat domain"/>
    <property type="match status" value="1"/>
</dbReference>
<keyword evidence="10" id="KW-0804">Transcription</keyword>
<name>A0A814NBR3_9BILA</name>
<dbReference type="GO" id="GO:0003700">
    <property type="term" value="F:DNA-binding transcription factor activity"/>
    <property type="evidence" value="ECO:0007669"/>
    <property type="project" value="InterPro"/>
</dbReference>
<dbReference type="PRINTS" id="PR00047">
    <property type="entry name" value="STROIDFINGER"/>
</dbReference>
<dbReference type="AlphaFoldDB" id="A0A814NBR3"/>
<keyword evidence="11" id="KW-0675">Receptor</keyword>
<evidence type="ECO:0000256" key="13">
    <source>
        <dbReference type="PROSITE-ProRule" id="PRU01006"/>
    </source>
</evidence>
<keyword evidence="4" id="KW-0863">Zinc-finger</keyword>
<dbReference type="PROSITE" id="PS51030">
    <property type="entry name" value="NUCLEAR_REC_DBD_2"/>
    <property type="match status" value="1"/>
</dbReference>
<evidence type="ECO:0000256" key="5">
    <source>
        <dbReference type="ARBA" id="ARBA00022833"/>
    </source>
</evidence>
<dbReference type="InterPro" id="IPR000547">
    <property type="entry name" value="Clathrin_H-chain/VPS_repeat"/>
</dbReference>
<dbReference type="SUPFAM" id="SSF48371">
    <property type="entry name" value="ARM repeat"/>
    <property type="match status" value="1"/>
</dbReference>